<accession>A0ABV4SZL9</accession>
<sequence>MLVVTVVAGREGAASYAFGLPDEADAGNLDMLLSRRWLRAHRRACRITSRNQVP</sequence>
<protein>
    <submittedName>
        <fullName evidence="1">Uncharacterized protein</fullName>
    </submittedName>
</protein>
<name>A0ABV4SZL9_9ACTN</name>
<dbReference type="EMBL" id="JBGOSP010000047">
    <property type="protein sequence ID" value="MFA3842948.1"/>
    <property type="molecule type" value="Genomic_DNA"/>
</dbReference>
<organism evidence="1 2">
    <name type="scientific">Streptomyces aureus</name>
    <dbReference type="NCBI Taxonomy" id="193461"/>
    <lineage>
        <taxon>Bacteria</taxon>
        <taxon>Bacillati</taxon>
        <taxon>Actinomycetota</taxon>
        <taxon>Actinomycetes</taxon>
        <taxon>Kitasatosporales</taxon>
        <taxon>Streptomycetaceae</taxon>
        <taxon>Streptomyces</taxon>
    </lineage>
</organism>
<dbReference type="Proteomes" id="UP001571476">
    <property type="component" value="Unassembled WGS sequence"/>
</dbReference>
<dbReference type="RefSeq" id="WP_372566832.1">
    <property type="nucleotide sequence ID" value="NZ_JBGOSP010000047.1"/>
</dbReference>
<evidence type="ECO:0000313" key="2">
    <source>
        <dbReference type="Proteomes" id="UP001571476"/>
    </source>
</evidence>
<keyword evidence="2" id="KW-1185">Reference proteome</keyword>
<comment type="caution">
    <text evidence="1">The sequence shown here is derived from an EMBL/GenBank/DDBJ whole genome shotgun (WGS) entry which is preliminary data.</text>
</comment>
<gene>
    <name evidence="1" type="ORF">ACEG43_43605</name>
</gene>
<reference evidence="1 2" key="1">
    <citation type="submission" date="2024-08" db="EMBL/GenBank/DDBJ databases">
        <title>Genome sequence of Streptomyces aureus CACIA-1.46HGO.</title>
        <authorList>
            <person name="Evangelista-Martinez Z."/>
        </authorList>
    </citation>
    <scope>NUCLEOTIDE SEQUENCE [LARGE SCALE GENOMIC DNA]</scope>
    <source>
        <strain evidence="1 2">CACIA-1.46HGO</strain>
    </source>
</reference>
<evidence type="ECO:0000313" key="1">
    <source>
        <dbReference type="EMBL" id="MFA3842948.1"/>
    </source>
</evidence>
<proteinExistence type="predicted"/>